<dbReference type="WBParaSite" id="Smp_247990.1">
    <property type="protein sequence ID" value="Smp_247990.1"/>
    <property type="gene ID" value="Smp_247990"/>
</dbReference>
<proteinExistence type="predicted"/>
<reference evidence="2" key="2">
    <citation type="submission" date="2019-11" db="UniProtKB">
        <authorList>
            <consortium name="WormBaseParasite"/>
        </authorList>
    </citation>
    <scope>IDENTIFICATION</scope>
    <source>
        <strain evidence="2">Puerto Rican</strain>
    </source>
</reference>
<keyword evidence="1" id="KW-1185">Reference proteome</keyword>
<evidence type="ECO:0000313" key="1">
    <source>
        <dbReference type="Proteomes" id="UP000008854"/>
    </source>
</evidence>
<dbReference type="Proteomes" id="UP000008854">
    <property type="component" value="Unassembled WGS sequence"/>
</dbReference>
<protein>
    <submittedName>
        <fullName evidence="2">DUF4806 domain-containing protein</fullName>
    </submittedName>
</protein>
<evidence type="ECO:0000313" key="2">
    <source>
        <dbReference type="WBParaSite" id="Smp_247990.1"/>
    </source>
</evidence>
<reference evidence="1" key="1">
    <citation type="journal article" date="2012" name="PLoS Negl. Trop. Dis.">
        <title>A systematically improved high quality genome and transcriptome of the human blood fluke Schistosoma mansoni.</title>
        <authorList>
            <person name="Protasio A.V."/>
            <person name="Tsai I.J."/>
            <person name="Babbage A."/>
            <person name="Nichol S."/>
            <person name="Hunt M."/>
            <person name="Aslett M.A."/>
            <person name="De Silva N."/>
            <person name="Velarde G.S."/>
            <person name="Anderson T.J."/>
            <person name="Clark R.C."/>
            <person name="Davidson C."/>
            <person name="Dillon G.P."/>
            <person name="Holroyd N.E."/>
            <person name="LoVerde P.T."/>
            <person name="Lloyd C."/>
            <person name="McQuillan J."/>
            <person name="Oliveira G."/>
            <person name="Otto T.D."/>
            <person name="Parker-Manuel S.J."/>
            <person name="Quail M.A."/>
            <person name="Wilson R.A."/>
            <person name="Zerlotini A."/>
            <person name="Dunne D.W."/>
            <person name="Berriman M."/>
        </authorList>
    </citation>
    <scope>NUCLEOTIDE SEQUENCE [LARGE SCALE GENOMIC DNA]</scope>
    <source>
        <strain evidence="1">Puerto Rican</strain>
    </source>
</reference>
<dbReference type="InParanoid" id="A0A5K4F4J6"/>
<sequence length="248" mass="28213">MTRCSVEQRSRIGELINALNQIIVRAVKRKMNDYLCTSEELEVTKMEAACVPVDFPVVKILIKSFSPLANKRFHDNDSKTLKMILKAVTELSSKLNELTAYIKSSSMGAKDRCSDNIDTSSLAFLLKTPEELRTIETALEGHKFRYQFVTRSFEVVCDDRKSTKAYLAYVLTQELAITYTLHGIKSKLGISDYRFHSTIQDVLRSQLRSATYPGQEITQAMDIAGQTFLHDSRDKVNKRGWPSEERVS</sequence>
<organism evidence="1 2">
    <name type="scientific">Schistosoma mansoni</name>
    <name type="common">Blood fluke</name>
    <dbReference type="NCBI Taxonomy" id="6183"/>
    <lineage>
        <taxon>Eukaryota</taxon>
        <taxon>Metazoa</taxon>
        <taxon>Spiralia</taxon>
        <taxon>Lophotrochozoa</taxon>
        <taxon>Platyhelminthes</taxon>
        <taxon>Trematoda</taxon>
        <taxon>Digenea</taxon>
        <taxon>Strigeidida</taxon>
        <taxon>Schistosomatoidea</taxon>
        <taxon>Schistosomatidae</taxon>
        <taxon>Schistosoma</taxon>
    </lineage>
</organism>
<accession>A0A5K4F4J6</accession>
<name>A0A5K4F4J6_SCHMA</name>
<dbReference type="AlphaFoldDB" id="A0A5K4F4J6"/>